<evidence type="ECO:0000256" key="1">
    <source>
        <dbReference type="SAM" id="MobiDB-lite"/>
    </source>
</evidence>
<protein>
    <submittedName>
        <fullName evidence="2">Uncharacterized protein</fullName>
    </submittedName>
</protein>
<keyword evidence="3" id="KW-1185">Reference proteome</keyword>
<dbReference type="Proteomes" id="UP000838749">
    <property type="component" value="Unassembled WGS sequence"/>
</dbReference>
<comment type="caution">
    <text evidence="2">The sequence shown here is derived from an EMBL/GenBank/DDBJ whole genome shotgun (WGS) entry which is preliminary data.</text>
</comment>
<dbReference type="EMBL" id="CAKMAB010000017">
    <property type="protein sequence ID" value="CAH1057235.1"/>
    <property type="molecule type" value="Genomic_DNA"/>
</dbReference>
<organism evidence="2 3">
    <name type="scientific">Paenibacillus pseudetheri</name>
    <dbReference type="NCBI Taxonomy" id="2897682"/>
    <lineage>
        <taxon>Bacteria</taxon>
        <taxon>Bacillati</taxon>
        <taxon>Bacillota</taxon>
        <taxon>Bacilli</taxon>
        <taxon>Bacillales</taxon>
        <taxon>Paenibacillaceae</taxon>
        <taxon>Paenibacillus</taxon>
    </lineage>
</organism>
<evidence type="ECO:0000313" key="3">
    <source>
        <dbReference type="Proteomes" id="UP000838749"/>
    </source>
</evidence>
<feature type="region of interest" description="Disordered" evidence="1">
    <location>
        <begin position="1"/>
        <end position="20"/>
    </location>
</feature>
<reference evidence="2" key="1">
    <citation type="submission" date="2021-12" db="EMBL/GenBank/DDBJ databases">
        <authorList>
            <person name="Criscuolo A."/>
        </authorList>
    </citation>
    <scope>NUCLEOTIDE SEQUENCE</scope>
    <source>
        <strain evidence="2">CIP111894</strain>
    </source>
</reference>
<gene>
    <name evidence="2" type="ORF">PAECIP111894_03393</name>
</gene>
<name>A0ABM9BFH0_9BACL</name>
<proteinExistence type="predicted"/>
<accession>A0ABM9BFH0</accession>
<evidence type="ECO:0000313" key="2">
    <source>
        <dbReference type="EMBL" id="CAH1057235.1"/>
    </source>
</evidence>
<sequence>MINLKSRHVMDSTSNGGVGNVYEDSFRMIYWG</sequence>